<dbReference type="InterPro" id="IPR059130">
    <property type="entry name" value="MmpA_put"/>
</dbReference>
<keyword evidence="1" id="KW-1133">Transmembrane helix</keyword>
<keyword evidence="1" id="KW-0472">Membrane</keyword>
<comment type="caution">
    <text evidence="2">The sequence shown here is derived from an EMBL/GenBank/DDBJ whole genome shotgun (WGS) entry which is preliminary data.</text>
</comment>
<gene>
    <name evidence="2" type="ORF">FCI23_18415</name>
</gene>
<dbReference type="NCBIfam" id="NF046122">
    <property type="entry name" value="morpho_MmpA"/>
    <property type="match status" value="1"/>
</dbReference>
<accession>A0A4U0SM89</accession>
<proteinExistence type="predicted"/>
<reference evidence="2 3" key="1">
    <citation type="submission" date="2019-04" db="EMBL/GenBank/DDBJ databases">
        <title>Streptomyces oryziradicis sp. nov., a novel actinomycete isolated from rhizosphere soil of rice (Oryza sativa L.).</title>
        <authorList>
            <person name="Li C."/>
        </authorList>
    </citation>
    <scope>NUCLEOTIDE SEQUENCE [LARGE SCALE GENOMIC DNA]</scope>
    <source>
        <strain evidence="2 3">NEAU-C40</strain>
    </source>
</reference>
<organism evidence="2 3">
    <name type="scientific">Actinacidiphila oryziradicis</name>
    <dbReference type="NCBI Taxonomy" id="2571141"/>
    <lineage>
        <taxon>Bacteria</taxon>
        <taxon>Bacillati</taxon>
        <taxon>Actinomycetota</taxon>
        <taxon>Actinomycetes</taxon>
        <taxon>Kitasatosporales</taxon>
        <taxon>Streptomycetaceae</taxon>
        <taxon>Actinacidiphila</taxon>
    </lineage>
</organism>
<dbReference type="AlphaFoldDB" id="A0A4U0SM89"/>
<feature type="transmembrane region" description="Helical" evidence="1">
    <location>
        <begin position="42"/>
        <end position="70"/>
    </location>
</feature>
<keyword evidence="1" id="KW-0812">Transmembrane</keyword>
<sequence length="72" mass="7502">MSTYLSTATHAVAVRARQAGRMNEIMNEGWNPAGRSRGTERALAAGLAVAGVAGVLWLVAMVYVIAAWALSG</sequence>
<dbReference type="RefSeq" id="WP_136724994.1">
    <property type="nucleotide sequence ID" value="NZ_JAOPYF010000276.1"/>
</dbReference>
<keyword evidence="3" id="KW-1185">Reference proteome</keyword>
<name>A0A4U0SM89_9ACTN</name>
<evidence type="ECO:0000256" key="1">
    <source>
        <dbReference type="SAM" id="Phobius"/>
    </source>
</evidence>
<protein>
    <submittedName>
        <fullName evidence="2">Uncharacterized protein</fullName>
    </submittedName>
</protein>
<dbReference type="Proteomes" id="UP000305778">
    <property type="component" value="Unassembled WGS sequence"/>
</dbReference>
<dbReference type="EMBL" id="SUMC01000016">
    <property type="protein sequence ID" value="TKA10178.1"/>
    <property type="molecule type" value="Genomic_DNA"/>
</dbReference>
<evidence type="ECO:0000313" key="3">
    <source>
        <dbReference type="Proteomes" id="UP000305778"/>
    </source>
</evidence>
<evidence type="ECO:0000313" key="2">
    <source>
        <dbReference type="EMBL" id="TKA10178.1"/>
    </source>
</evidence>